<gene>
    <name evidence="2" type="ORF">EM808_25655</name>
</gene>
<name>A0A437K401_9BACI</name>
<accession>A0A437K401</accession>
<reference evidence="2 3" key="1">
    <citation type="submission" date="2019-01" db="EMBL/GenBank/DDBJ databases">
        <title>Bacillus sp. M5HDSG1-1, whole genome shotgun sequence.</title>
        <authorList>
            <person name="Tuo L."/>
        </authorList>
    </citation>
    <scope>NUCLEOTIDE SEQUENCE [LARGE SCALE GENOMIC DNA]</scope>
    <source>
        <strain evidence="2 3">M5HDSG1-1</strain>
    </source>
</reference>
<dbReference type="EMBL" id="RZTZ01000020">
    <property type="protein sequence ID" value="RVT56994.1"/>
    <property type="molecule type" value="Genomic_DNA"/>
</dbReference>
<proteinExistence type="predicted"/>
<organism evidence="2 3">
    <name type="scientific">Niallia taxi</name>
    <dbReference type="NCBI Taxonomy" id="2499688"/>
    <lineage>
        <taxon>Bacteria</taxon>
        <taxon>Bacillati</taxon>
        <taxon>Bacillota</taxon>
        <taxon>Bacilli</taxon>
        <taxon>Bacillales</taxon>
        <taxon>Bacillaceae</taxon>
        <taxon>Niallia</taxon>
    </lineage>
</organism>
<feature type="transmembrane region" description="Helical" evidence="1">
    <location>
        <begin position="9"/>
        <end position="28"/>
    </location>
</feature>
<keyword evidence="1" id="KW-0812">Transmembrane</keyword>
<keyword evidence="3" id="KW-1185">Reference proteome</keyword>
<sequence length="60" mass="6500">MLETNTDRFWWMIGALSVGGAVFAVLKLKYPELLDKGIENLLGSFPNIAGVASGLLNLFS</sequence>
<dbReference type="GeneID" id="87620549"/>
<protein>
    <submittedName>
        <fullName evidence="2">Uncharacterized protein</fullName>
    </submittedName>
</protein>
<dbReference type="Proteomes" id="UP000288024">
    <property type="component" value="Unassembled WGS sequence"/>
</dbReference>
<feature type="transmembrane region" description="Helical" evidence="1">
    <location>
        <begin position="40"/>
        <end position="59"/>
    </location>
</feature>
<evidence type="ECO:0000313" key="2">
    <source>
        <dbReference type="EMBL" id="RVT56994.1"/>
    </source>
</evidence>
<comment type="caution">
    <text evidence="2">The sequence shown here is derived from an EMBL/GenBank/DDBJ whole genome shotgun (WGS) entry which is preliminary data.</text>
</comment>
<evidence type="ECO:0000256" key="1">
    <source>
        <dbReference type="SAM" id="Phobius"/>
    </source>
</evidence>
<evidence type="ECO:0000313" key="3">
    <source>
        <dbReference type="Proteomes" id="UP000288024"/>
    </source>
</evidence>
<dbReference type="AlphaFoldDB" id="A0A437K401"/>
<keyword evidence="1" id="KW-1133">Transmembrane helix</keyword>
<keyword evidence="1" id="KW-0472">Membrane</keyword>
<dbReference type="RefSeq" id="WP_127742233.1">
    <property type="nucleotide sequence ID" value="NZ_CAJCKN010000031.1"/>
</dbReference>